<dbReference type="Pfam" id="PF04991">
    <property type="entry name" value="LicD"/>
    <property type="match status" value="1"/>
</dbReference>
<evidence type="ECO:0000313" key="4">
    <source>
        <dbReference type="Proteomes" id="UP000272942"/>
    </source>
</evidence>
<name>A0A183ATU1_9TREM</name>
<feature type="domain" description="LicD/FKTN/FKRP nucleotidyltransferase" evidence="2">
    <location>
        <begin position="152"/>
        <end position="192"/>
    </location>
</feature>
<reference evidence="3 4" key="2">
    <citation type="submission" date="2018-11" db="EMBL/GenBank/DDBJ databases">
        <authorList>
            <consortium name="Pathogen Informatics"/>
        </authorList>
    </citation>
    <scope>NUCLEOTIDE SEQUENCE [LARGE SCALE GENOMIC DNA]</scope>
    <source>
        <strain evidence="3 4">Egypt</strain>
    </source>
</reference>
<dbReference type="AlphaFoldDB" id="A0A183ATU1"/>
<dbReference type="WBParaSite" id="ECPE_0001040801-mRNA-1">
    <property type="protein sequence ID" value="ECPE_0001040801-mRNA-1"/>
    <property type="gene ID" value="ECPE_0001040801"/>
</dbReference>
<dbReference type="PANTHER" id="PTHR43404">
    <property type="entry name" value="LIPOPOLYSACCHARIDE CHOLINEPHOSPHOTRANSFERASE LICD"/>
    <property type="match status" value="1"/>
</dbReference>
<protein>
    <submittedName>
        <fullName evidence="5">Lipopolysaccharide choline phosphotransferase protein</fullName>
    </submittedName>
</protein>
<feature type="transmembrane region" description="Helical" evidence="1">
    <location>
        <begin position="6"/>
        <end position="29"/>
    </location>
</feature>
<proteinExistence type="predicted"/>
<dbReference type="InterPro" id="IPR007074">
    <property type="entry name" value="LicD/FKTN/FKRP_NTP_transf"/>
</dbReference>
<evidence type="ECO:0000259" key="2">
    <source>
        <dbReference type="Pfam" id="PF04991"/>
    </source>
</evidence>
<dbReference type="EMBL" id="UZAN01048984">
    <property type="protein sequence ID" value="VDP86954.1"/>
    <property type="molecule type" value="Genomic_DNA"/>
</dbReference>
<keyword evidence="4" id="KW-1185">Reference proteome</keyword>
<evidence type="ECO:0000313" key="5">
    <source>
        <dbReference type="WBParaSite" id="ECPE_0001040801-mRNA-1"/>
    </source>
</evidence>
<dbReference type="PANTHER" id="PTHR43404:SF2">
    <property type="entry name" value="LIPOPOLYSACCHARIDE CHOLINEPHOSPHOTRANSFERASE LICD"/>
    <property type="match status" value="1"/>
</dbReference>
<sequence>MKFQAVWHALAATKITLTVSLAFLLGIAIEQVGRLELDAEIRYIGTFDHPNTFRCARQLPDGFEQPFQLDPFLVKPHKTVEQQTLPNLSELVWPEEVVAPRPADRINLTEGLQPEMREPFKPVMSKGQMAVSRRLLQVFSDLMFEHGYGDRFWLQGGTLVGSYHFHDFIPWDDDVDVLADAELRPEIQRLLKTLEPDYQWYEMVERDKLFTKPINSSQSHLDLEYSRYTADKPWAWPFMDIGYYQVGPTHTCESTWRLSRGVCIPNSVIFPLIYRPFGKQWYPTPSNVPVYLRSLYREHSSCVTFGYSHILEGGSQVARVPCHTLADQYAFMRHVPVPNAMMVSINNSLSTMFMVDLEQLVKKSENGWDVIHELRLPIQLVKVNDLDGYGIPEQR</sequence>
<keyword evidence="1" id="KW-1133">Transmembrane helix</keyword>
<organism evidence="5">
    <name type="scientific">Echinostoma caproni</name>
    <dbReference type="NCBI Taxonomy" id="27848"/>
    <lineage>
        <taxon>Eukaryota</taxon>
        <taxon>Metazoa</taxon>
        <taxon>Spiralia</taxon>
        <taxon>Lophotrochozoa</taxon>
        <taxon>Platyhelminthes</taxon>
        <taxon>Trematoda</taxon>
        <taxon>Digenea</taxon>
        <taxon>Plagiorchiida</taxon>
        <taxon>Echinostomata</taxon>
        <taxon>Echinostomatoidea</taxon>
        <taxon>Echinostomatidae</taxon>
        <taxon>Echinostoma</taxon>
    </lineage>
</organism>
<accession>A0A183ATU1</accession>
<keyword evidence="1" id="KW-0812">Transmembrane</keyword>
<evidence type="ECO:0000313" key="3">
    <source>
        <dbReference type="EMBL" id="VDP86954.1"/>
    </source>
</evidence>
<evidence type="ECO:0000256" key="1">
    <source>
        <dbReference type="SAM" id="Phobius"/>
    </source>
</evidence>
<keyword evidence="1" id="KW-0472">Membrane</keyword>
<dbReference type="GO" id="GO:0009100">
    <property type="term" value="P:glycoprotein metabolic process"/>
    <property type="evidence" value="ECO:0007669"/>
    <property type="project" value="UniProtKB-ARBA"/>
</dbReference>
<gene>
    <name evidence="3" type="ORF">ECPE_LOCUS10376</name>
</gene>
<dbReference type="InterPro" id="IPR052942">
    <property type="entry name" value="LPS_cholinephosphotransferase"/>
</dbReference>
<reference evidence="5" key="1">
    <citation type="submission" date="2016-06" db="UniProtKB">
        <authorList>
            <consortium name="WormBaseParasite"/>
        </authorList>
    </citation>
    <scope>IDENTIFICATION</scope>
</reference>
<dbReference type="OrthoDB" id="419198at2759"/>
<dbReference type="Proteomes" id="UP000272942">
    <property type="component" value="Unassembled WGS sequence"/>
</dbReference>